<name>A0ABW1IUB8_9BACL</name>
<dbReference type="InterPro" id="IPR036291">
    <property type="entry name" value="NAD(P)-bd_dom_sf"/>
</dbReference>
<evidence type="ECO:0000259" key="3">
    <source>
        <dbReference type="Pfam" id="PF22725"/>
    </source>
</evidence>
<dbReference type="InterPro" id="IPR055170">
    <property type="entry name" value="GFO_IDH_MocA-like_dom"/>
</dbReference>
<protein>
    <submittedName>
        <fullName evidence="4">Gfo/Idh/MocA family protein</fullName>
    </submittedName>
</protein>
<dbReference type="PANTHER" id="PTHR43818">
    <property type="entry name" value="BCDNA.GH03377"/>
    <property type="match status" value="1"/>
</dbReference>
<feature type="domain" description="GFO/IDH/MocA-like oxidoreductase" evidence="3">
    <location>
        <begin position="131"/>
        <end position="265"/>
    </location>
</feature>
<sequence length="364" mass="39474">MKKVTVGFIGCGNISSIYLKNLLQEEHIFVKACADMEQERAISQAEKFSIPAACSVPELLADPDIDIVVNLTIPQAHAAVSLQALQHGKHVYLEKPLGIATEEASEVIRTAKEKGLRVACAPETFMGGGIQTCLQLIDNDAIGQPVAAAAFMMGRGHEHWHPNPEFYYQTGGGPLFDMGPYYLTALVQLLGPIQSISASAKITFPQRTILSEPKKGEIIQVETPTHVSSTLDFHQGATATMVMSFDVMAGHSLPNIEIYGTKGTLQVPDPNNFSGTIRLKKTGDKEWTDIPVSHAYTDNCRGIGVKDLAYAILNEREHRASGEMAFHVLEAMEGCLVSAKEHKSYVMQSTCSKPAPVPKDGIVS</sequence>
<dbReference type="Pfam" id="PF22725">
    <property type="entry name" value="GFO_IDH_MocA_C3"/>
    <property type="match status" value="1"/>
</dbReference>
<dbReference type="Gene3D" id="3.30.360.10">
    <property type="entry name" value="Dihydrodipicolinate Reductase, domain 2"/>
    <property type="match status" value="1"/>
</dbReference>
<dbReference type="Gene3D" id="3.40.50.720">
    <property type="entry name" value="NAD(P)-binding Rossmann-like Domain"/>
    <property type="match status" value="1"/>
</dbReference>
<reference evidence="5" key="1">
    <citation type="journal article" date="2019" name="Int. J. Syst. Evol. Microbiol.">
        <title>The Global Catalogue of Microorganisms (GCM) 10K type strain sequencing project: providing services to taxonomists for standard genome sequencing and annotation.</title>
        <authorList>
            <consortium name="The Broad Institute Genomics Platform"/>
            <consortium name="The Broad Institute Genome Sequencing Center for Infectious Disease"/>
            <person name="Wu L."/>
            <person name="Ma J."/>
        </authorList>
    </citation>
    <scope>NUCLEOTIDE SEQUENCE [LARGE SCALE GENOMIC DNA]</scope>
    <source>
        <strain evidence="5">CCM 8749</strain>
    </source>
</reference>
<keyword evidence="1" id="KW-0560">Oxidoreductase</keyword>
<dbReference type="InterPro" id="IPR000683">
    <property type="entry name" value="Gfo/Idh/MocA-like_OxRdtase_N"/>
</dbReference>
<organism evidence="4 5">
    <name type="scientific">Marinicrinis lubricantis</name>
    <dbReference type="NCBI Taxonomy" id="2086470"/>
    <lineage>
        <taxon>Bacteria</taxon>
        <taxon>Bacillati</taxon>
        <taxon>Bacillota</taxon>
        <taxon>Bacilli</taxon>
        <taxon>Bacillales</taxon>
        <taxon>Paenibacillaceae</taxon>
    </lineage>
</organism>
<dbReference type="InterPro" id="IPR050463">
    <property type="entry name" value="Gfo/Idh/MocA_oxidrdct_glycsds"/>
</dbReference>
<comment type="caution">
    <text evidence="4">The sequence shown here is derived from an EMBL/GenBank/DDBJ whole genome shotgun (WGS) entry which is preliminary data.</text>
</comment>
<dbReference type="SUPFAM" id="SSF51735">
    <property type="entry name" value="NAD(P)-binding Rossmann-fold domains"/>
    <property type="match status" value="1"/>
</dbReference>
<evidence type="ECO:0000256" key="1">
    <source>
        <dbReference type="ARBA" id="ARBA00023002"/>
    </source>
</evidence>
<evidence type="ECO:0000313" key="5">
    <source>
        <dbReference type="Proteomes" id="UP001596250"/>
    </source>
</evidence>
<dbReference type="Pfam" id="PF01408">
    <property type="entry name" value="GFO_IDH_MocA"/>
    <property type="match status" value="1"/>
</dbReference>
<feature type="domain" description="Gfo/Idh/MocA-like oxidoreductase N-terminal" evidence="2">
    <location>
        <begin position="5"/>
        <end position="119"/>
    </location>
</feature>
<dbReference type="PANTHER" id="PTHR43818:SF11">
    <property type="entry name" value="BCDNA.GH03377"/>
    <property type="match status" value="1"/>
</dbReference>
<dbReference type="Proteomes" id="UP001596250">
    <property type="component" value="Unassembled WGS sequence"/>
</dbReference>
<proteinExistence type="predicted"/>
<evidence type="ECO:0000313" key="4">
    <source>
        <dbReference type="EMBL" id="MFC5988714.1"/>
    </source>
</evidence>
<dbReference type="SUPFAM" id="SSF55347">
    <property type="entry name" value="Glyceraldehyde-3-phosphate dehydrogenase-like, C-terminal domain"/>
    <property type="match status" value="1"/>
</dbReference>
<dbReference type="EMBL" id="JBHSQV010000184">
    <property type="protein sequence ID" value="MFC5988714.1"/>
    <property type="molecule type" value="Genomic_DNA"/>
</dbReference>
<gene>
    <name evidence="4" type="ORF">ACFPXP_20110</name>
</gene>
<keyword evidence="5" id="KW-1185">Reference proteome</keyword>
<dbReference type="RefSeq" id="WP_379896194.1">
    <property type="nucleotide sequence ID" value="NZ_CBCSCT010000006.1"/>
</dbReference>
<evidence type="ECO:0000259" key="2">
    <source>
        <dbReference type="Pfam" id="PF01408"/>
    </source>
</evidence>
<accession>A0ABW1IUB8</accession>